<evidence type="ECO:0000256" key="1">
    <source>
        <dbReference type="SAM" id="MobiDB-lite"/>
    </source>
</evidence>
<organism evidence="3 4">
    <name type="scientific">Emiliania huxleyi (strain CCMP1516)</name>
    <dbReference type="NCBI Taxonomy" id="280463"/>
    <lineage>
        <taxon>Eukaryota</taxon>
        <taxon>Haptista</taxon>
        <taxon>Haptophyta</taxon>
        <taxon>Prymnesiophyceae</taxon>
        <taxon>Isochrysidales</taxon>
        <taxon>Noelaerhabdaceae</taxon>
        <taxon>Emiliania</taxon>
    </lineage>
</organism>
<feature type="transmembrane region" description="Helical" evidence="2">
    <location>
        <begin position="121"/>
        <end position="142"/>
    </location>
</feature>
<feature type="transmembrane region" description="Helical" evidence="2">
    <location>
        <begin position="90"/>
        <end position="115"/>
    </location>
</feature>
<evidence type="ECO:0000313" key="4">
    <source>
        <dbReference type="Proteomes" id="UP000013827"/>
    </source>
</evidence>
<name>A0A0D3L1L1_EMIH1</name>
<dbReference type="KEGG" id="ehx:EMIHUDRAFT_194478"/>
<accession>A0A0D3L1L1</accession>
<feature type="transmembrane region" description="Helical" evidence="2">
    <location>
        <begin position="154"/>
        <end position="176"/>
    </location>
</feature>
<evidence type="ECO:0008006" key="5">
    <source>
        <dbReference type="Google" id="ProtNLM"/>
    </source>
</evidence>
<feature type="region of interest" description="Disordered" evidence="1">
    <location>
        <begin position="539"/>
        <end position="571"/>
    </location>
</feature>
<dbReference type="PANTHER" id="PTHR31102">
    <property type="match status" value="1"/>
</dbReference>
<feature type="transmembrane region" description="Helical" evidence="2">
    <location>
        <begin position="313"/>
        <end position="331"/>
    </location>
</feature>
<evidence type="ECO:0000256" key="2">
    <source>
        <dbReference type="SAM" id="Phobius"/>
    </source>
</evidence>
<dbReference type="PANTHER" id="PTHR31102:SF1">
    <property type="entry name" value="CATION_H+ EXCHANGER DOMAIN-CONTAINING PROTEIN"/>
    <property type="match status" value="1"/>
</dbReference>
<dbReference type="Proteomes" id="UP000013827">
    <property type="component" value="Unassembled WGS sequence"/>
</dbReference>
<feature type="transmembrane region" description="Helical" evidence="2">
    <location>
        <begin position="282"/>
        <end position="301"/>
    </location>
</feature>
<keyword evidence="2" id="KW-0472">Membrane</keyword>
<keyword evidence="2" id="KW-1133">Transmembrane helix</keyword>
<dbReference type="GeneID" id="17287166"/>
<feature type="transmembrane region" description="Helical" evidence="2">
    <location>
        <begin position="40"/>
        <end position="58"/>
    </location>
</feature>
<protein>
    <recommendedName>
        <fullName evidence="5">Cation/H+ exchanger domain-containing protein</fullName>
    </recommendedName>
</protein>
<dbReference type="HOGENOM" id="CLU_477722_0_0_1"/>
<evidence type="ECO:0000313" key="3">
    <source>
        <dbReference type="EnsemblProtists" id="EOD41896"/>
    </source>
</evidence>
<dbReference type="InterPro" id="IPR051843">
    <property type="entry name" value="CPA1_transporter"/>
</dbReference>
<dbReference type="PaxDb" id="2903-EOD41896"/>
<reference evidence="3" key="2">
    <citation type="submission" date="2024-10" db="UniProtKB">
        <authorList>
            <consortium name="EnsemblProtists"/>
        </authorList>
    </citation>
    <scope>IDENTIFICATION</scope>
</reference>
<reference evidence="4" key="1">
    <citation type="journal article" date="2013" name="Nature">
        <title>Pan genome of the phytoplankton Emiliania underpins its global distribution.</title>
        <authorList>
            <person name="Read B.A."/>
            <person name="Kegel J."/>
            <person name="Klute M.J."/>
            <person name="Kuo A."/>
            <person name="Lefebvre S.C."/>
            <person name="Maumus F."/>
            <person name="Mayer C."/>
            <person name="Miller J."/>
            <person name="Monier A."/>
            <person name="Salamov A."/>
            <person name="Young J."/>
            <person name="Aguilar M."/>
            <person name="Claverie J.M."/>
            <person name="Frickenhaus S."/>
            <person name="Gonzalez K."/>
            <person name="Herman E.K."/>
            <person name="Lin Y.C."/>
            <person name="Napier J."/>
            <person name="Ogata H."/>
            <person name="Sarno A.F."/>
            <person name="Shmutz J."/>
            <person name="Schroeder D."/>
            <person name="de Vargas C."/>
            <person name="Verret F."/>
            <person name="von Dassow P."/>
            <person name="Valentin K."/>
            <person name="Van de Peer Y."/>
            <person name="Wheeler G."/>
            <person name="Dacks J.B."/>
            <person name="Delwiche C.F."/>
            <person name="Dyhrman S.T."/>
            <person name="Glockner G."/>
            <person name="John U."/>
            <person name="Richards T."/>
            <person name="Worden A.Z."/>
            <person name="Zhang X."/>
            <person name="Grigoriev I.V."/>
            <person name="Allen A.E."/>
            <person name="Bidle K."/>
            <person name="Borodovsky M."/>
            <person name="Bowler C."/>
            <person name="Brownlee C."/>
            <person name="Cock J.M."/>
            <person name="Elias M."/>
            <person name="Gladyshev V.N."/>
            <person name="Groth M."/>
            <person name="Guda C."/>
            <person name="Hadaegh A."/>
            <person name="Iglesias-Rodriguez M.D."/>
            <person name="Jenkins J."/>
            <person name="Jones B.M."/>
            <person name="Lawson T."/>
            <person name="Leese F."/>
            <person name="Lindquist E."/>
            <person name="Lobanov A."/>
            <person name="Lomsadze A."/>
            <person name="Malik S.B."/>
            <person name="Marsh M.E."/>
            <person name="Mackinder L."/>
            <person name="Mock T."/>
            <person name="Mueller-Roeber B."/>
            <person name="Pagarete A."/>
            <person name="Parker M."/>
            <person name="Probert I."/>
            <person name="Quesneville H."/>
            <person name="Raines C."/>
            <person name="Rensing S.A."/>
            <person name="Riano-Pachon D.M."/>
            <person name="Richier S."/>
            <person name="Rokitta S."/>
            <person name="Shiraiwa Y."/>
            <person name="Soanes D.M."/>
            <person name="van der Giezen M."/>
            <person name="Wahlund T.M."/>
            <person name="Williams B."/>
            <person name="Wilson W."/>
            <person name="Wolfe G."/>
            <person name="Wurch L.L."/>
        </authorList>
    </citation>
    <scope>NUCLEOTIDE SEQUENCE</scope>
</reference>
<keyword evidence="4" id="KW-1185">Reference proteome</keyword>
<dbReference type="RefSeq" id="XP_005794325.1">
    <property type="nucleotide sequence ID" value="XM_005794268.1"/>
</dbReference>
<feature type="transmembrane region" description="Helical" evidence="2">
    <location>
        <begin position="12"/>
        <end position="33"/>
    </location>
</feature>
<feature type="transmembrane region" description="Helical" evidence="2">
    <location>
        <begin position="188"/>
        <end position="216"/>
    </location>
</feature>
<feature type="transmembrane region" description="Helical" evidence="2">
    <location>
        <begin position="343"/>
        <end position="366"/>
    </location>
</feature>
<sequence length="571" mass="61121">MSYAAALSLTEWVPSDAFFLNLSFIILPGYVIFRVFGAMRMPGAVGVLLAGCLARQFAGETMKTALPSLQTLAFVLVLCRAGCEIHVDDLTLTVLLLATVPILTETCCIGLVLSWSLEVTFQQGLLAGSMLSALGDGLVIPIMQQLRASDLGPLPRIMACVAPLEATFALFMYAFLASSGAQSPAPLWARLAFGVVLKLAASIGLGLVVGFGISAFCNNAEWFHIADRRVFSSTEVEEFLVLLGASLFVFGLAGEDAAGEPIVSNGMPLVVPTPPGHKPEGLMLPELALICTTFFCAYFSPRVAHYAETLFEGLWVFGALFLFAAIGAGITDVPRKIELLPKLLPALACGLAGRFVACLVVCGATARKRLVRGPLSVRHVVIEATFCVAASLPRATIQGVLAARPAAEGLYPGVMVGSYEFAGKDGLLQTLAQATLALMAPCGQLLLTMVAKPLLTQLSYAPSVLEQERKVETSLDLDIAPPPATLTFHRRSTGGDSDQPFSLYSPRRRINVFRWPTVDELKRVARGKQDFRAGRWNAERWPVECETNTPQTPSQGGTSSGGDYKPPTPRR</sequence>
<proteinExistence type="predicted"/>
<dbReference type="AlphaFoldDB" id="A0A0D3L1L1"/>
<keyword evidence="2" id="KW-0812">Transmembrane</keyword>
<dbReference type="EnsemblProtists" id="EOD41896">
    <property type="protein sequence ID" value="EOD41896"/>
    <property type="gene ID" value="EMIHUDRAFT_194478"/>
</dbReference>